<gene>
    <name evidence="2" type="ORF">J2S42_003224</name>
</gene>
<organism evidence="2 3">
    <name type="scientific">Catenuloplanes indicus</name>
    <dbReference type="NCBI Taxonomy" id="137267"/>
    <lineage>
        <taxon>Bacteria</taxon>
        <taxon>Bacillati</taxon>
        <taxon>Actinomycetota</taxon>
        <taxon>Actinomycetes</taxon>
        <taxon>Micromonosporales</taxon>
        <taxon>Micromonosporaceae</taxon>
        <taxon>Catenuloplanes</taxon>
    </lineage>
</organism>
<comment type="caution">
    <text evidence="2">The sequence shown here is derived from an EMBL/GenBank/DDBJ whole genome shotgun (WGS) entry which is preliminary data.</text>
</comment>
<name>A0AAE4AX20_9ACTN</name>
<sequence length="135" mass="15027">MAAVTFSMDQYDAPVYHATDRRWSSSDYEVSFSPTAFTVSNNWLPGAEGSYPIDLVRSVVEDYWHFLAGQPEREVVRQYRPDLPEFPGPEPIANSRASPSDNGHSASCPAQPPHREVGLTSRGSFKLLLQVGTLR</sequence>
<evidence type="ECO:0000256" key="1">
    <source>
        <dbReference type="SAM" id="MobiDB-lite"/>
    </source>
</evidence>
<reference evidence="2 3" key="1">
    <citation type="submission" date="2023-07" db="EMBL/GenBank/DDBJ databases">
        <title>Sequencing the genomes of 1000 actinobacteria strains.</title>
        <authorList>
            <person name="Klenk H.-P."/>
        </authorList>
    </citation>
    <scope>NUCLEOTIDE SEQUENCE [LARGE SCALE GENOMIC DNA]</scope>
    <source>
        <strain evidence="2 3">DSM 44709</strain>
    </source>
</reference>
<evidence type="ECO:0000313" key="2">
    <source>
        <dbReference type="EMBL" id="MDQ0366555.1"/>
    </source>
</evidence>
<dbReference type="RefSeq" id="WP_307239975.1">
    <property type="nucleotide sequence ID" value="NZ_JAUSUZ010000001.1"/>
</dbReference>
<dbReference type="AlphaFoldDB" id="A0AAE4AX20"/>
<proteinExistence type="predicted"/>
<keyword evidence="3" id="KW-1185">Reference proteome</keyword>
<dbReference type="EMBL" id="JAUSUZ010000001">
    <property type="protein sequence ID" value="MDQ0366555.1"/>
    <property type="molecule type" value="Genomic_DNA"/>
</dbReference>
<accession>A0AAE4AX20</accession>
<protein>
    <submittedName>
        <fullName evidence="2">Uncharacterized protein</fullName>
    </submittedName>
</protein>
<feature type="compositionally biased region" description="Polar residues" evidence="1">
    <location>
        <begin position="95"/>
        <end position="105"/>
    </location>
</feature>
<dbReference type="Proteomes" id="UP001240236">
    <property type="component" value="Unassembled WGS sequence"/>
</dbReference>
<evidence type="ECO:0000313" key="3">
    <source>
        <dbReference type="Proteomes" id="UP001240236"/>
    </source>
</evidence>
<feature type="region of interest" description="Disordered" evidence="1">
    <location>
        <begin position="82"/>
        <end position="118"/>
    </location>
</feature>